<evidence type="ECO:0000259" key="2">
    <source>
        <dbReference type="Pfam" id="PF10412"/>
    </source>
</evidence>
<evidence type="ECO:0000313" key="5">
    <source>
        <dbReference type="Proteomes" id="UP000182110"/>
    </source>
</evidence>
<evidence type="ECO:0000259" key="3">
    <source>
        <dbReference type="Pfam" id="PF12696"/>
    </source>
</evidence>
<dbReference type="PANTHER" id="PTHR30121">
    <property type="entry name" value="UNCHARACTERIZED PROTEIN YJGR-RELATED"/>
    <property type="match status" value="1"/>
</dbReference>
<feature type="transmembrane region" description="Helical" evidence="1">
    <location>
        <begin position="114"/>
        <end position="136"/>
    </location>
</feature>
<keyword evidence="1" id="KW-0472">Membrane</keyword>
<feature type="transmembrane region" description="Helical" evidence="1">
    <location>
        <begin position="22"/>
        <end position="52"/>
    </location>
</feature>
<name>A0AAN2TQ66_9BACI</name>
<evidence type="ECO:0000256" key="1">
    <source>
        <dbReference type="SAM" id="Phobius"/>
    </source>
</evidence>
<dbReference type="AlphaFoldDB" id="A0AAN2TQ66"/>
<dbReference type="InterPro" id="IPR051162">
    <property type="entry name" value="T4SS_component"/>
</dbReference>
<dbReference type="InterPro" id="IPR032689">
    <property type="entry name" value="TraG-D_C"/>
</dbReference>
<accession>A0AAN2TQ66</accession>
<organism evidence="4 5">
    <name type="scientific">Peribacillus simplex</name>
    <dbReference type="NCBI Taxonomy" id="1478"/>
    <lineage>
        <taxon>Bacteria</taxon>
        <taxon>Bacillati</taxon>
        <taxon>Bacillota</taxon>
        <taxon>Bacilli</taxon>
        <taxon>Bacillales</taxon>
        <taxon>Bacillaceae</taxon>
        <taxon>Peribacillus</taxon>
    </lineage>
</organism>
<dbReference type="InterPro" id="IPR027417">
    <property type="entry name" value="P-loop_NTPase"/>
</dbReference>
<feature type="domain" description="TraD/TraG TraM recognition site" evidence="3">
    <location>
        <begin position="507"/>
        <end position="589"/>
    </location>
</feature>
<proteinExistence type="predicted"/>
<dbReference type="Gene3D" id="3.40.50.300">
    <property type="entry name" value="P-loop containing nucleotide triphosphate hydrolases"/>
    <property type="match status" value="2"/>
</dbReference>
<gene>
    <name evidence="4" type="ORF">BN1180_05820</name>
</gene>
<protein>
    <submittedName>
        <fullName evidence="4">AAA-like domain protein</fullName>
    </submittedName>
</protein>
<dbReference type="SUPFAM" id="SSF52540">
    <property type="entry name" value="P-loop containing nucleoside triphosphate hydrolases"/>
    <property type="match status" value="1"/>
</dbReference>
<evidence type="ECO:0000313" key="4">
    <source>
        <dbReference type="EMBL" id="CEG24975.1"/>
    </source>
</evidence>
<feature type="transmembrane region" description="Helical" evidence="1">
    <location>
        <begin position="59"/>
        <end position="84"/>
    </location>
</feature>
<dbReference type="EMBL" id="CCXW01000004">
    <property type="protein sequence ID" value="CEG24975.1"/>
    <property type="molecule type" value="Genomic_DNA"/>
</dbReference>
<keyword evidence="1" id="KW-1133">Transmembrane helix</keyword>
<dbReference type="InterPro" id="IPR019476">
    <property type="entry name" value="T4SS_TraD_DNA-bd"/>
</dbReference>
<dbReference type="PANTHER" id="PTHR30121:SF11">
    <property type="entry name" value="AAA+ ATPASE DOMAIN-CONTAINING PROTEIN"/>
    <property type="match status" value="1"/>
</dbReference>
<keyword evidence="1" id="KW-0812">Transmembrane</keyword>
<sequence length="664" mass="76216">MEPMESQGEPKQTETDQIVGDLVIYGLIGIIGVLFFLPAILGMLIFAILTLFKRDWISYVILAAGVILLFWQFQTGLLLSYFGLISDMNIPYMSDALERFLNQGDTIAVTSTSYLVLLGLAFLFSFGFFIFAKYFWKKRVTTKSDEVKKQKEEQKYKDFRKKRVKFLNRKQKQYRHKPSKEVFVGYSDFKERVTLQSKELNYHMLATGGTGTGKTTLIASLMEAALQQEKPVIFMDGKGERKSMLEFKALCEAYGRKVYLFSEMDNFSYNPIKNGTPTETRDKLMSLFSFSNEGDGAYYTDIASRYLQLVVKLIDEAGVPRDIKTIEKLTNYKYMSEFFREHSSQVEIEEEFEVEVEEEVIVEGQAPPTMDDDLSGFIANAEPKKETVKKMVVEKRKRYVTKLEEGMQRIKKVLDNEFPEEIVEECLIRLKMQLGELLESDLGHLFVERENGIDLQKITDHNDVVIFSISGSRYAEYIKKIGKMIILDVNSLVAYRQAQGRKSIFGVYDEFSAYGDRRIVDIVNKSRSAGFECIISTQTLSDIDAIDPIMTEQIISNCNIIATGRVNSSKDAERIAQVFGTYSDQEITQQIEKKYPRIRYEATMGTVRDVERFKANPSEIKNLQIGEIFINCKMVEEDMGDTYFRRVYVRNALELGGIPPNEVS</sequence>
<comment type="caution">
    <text evidence="4">The sequence shown here is derived from an EMBL/GenBank/DDBJ whole genome shotgun (WGS) entry which is preliminary data.</text>
</comment>
<dbReference type="Pfam" id="PF10412">
    <property type="entry name" value="TrwB_AAD_bind"/>
    <property type="match status" value="1"/>
</dbReference>
<dbReference type="Proteomes" id="UP000182110">
    <property type="component" value="Unassembled WGS sequence"/>
</dbReference>
<reference evidence="4 5" key="1">
    <citation type="journal article" date="2014" name="Genome Announc.">
        <title>Genome Sequence of Bacillus simplex Strain P558, Isolated from a Human Fecal Sample.</title>
        <authorList>
            <person name="Croce O."/>
            <person name="Hugon P."/>
            <person name="Lagier J.C."/>
            <person name="Bibi F."/>
            <person name="Robert C."/>
            <person name="Azhar E.I."/>
            <person name="Raoult D."/>
            <person name="Fournier P.E."/>
        </authorList>
    </citation>
    <scope>NUCLEOTIDE SEQUENCE [LARGE SCALE GENOMIC DNA]</scope>
    <source>
        <strain evidence="4 5">P558</strain>
    </source>
</reference>
<keyword evidence="5" id="KW-1185">Reference proteome</keyword>
<feature type="domain" description="Type IV secretion system coupling protein TraD DNA-binding" evidence="2">
    <location>
        <begin position="194"/>
        <end position="240"/>
    </location>
</feature>
<dbReference type="Pfam" id="PF12696">
    <property type="entry name" value="TraG-D_C"/>
    <property type="match status" value="1"/>
</dbReference>